<comment type="catalytic activity">
    <reaction evidence="1">
        <text>ATP + H2O = ADP + phosphate + H(+)</text>
        <dbReference type="Rhea" id="RHEA:13065"/>
        <dbReference type="ChEBI" id="CHEBI:15377"/>
        <dbReference type="ChEBI" id="CHEBI:15378"/>
        <dbReference type="ChEBI" id="CHEBI:30616"/>
        <dbReference type="ChEBI" id="CHEBI:43474"/>
        <dbReference type="ChEBI" id="CHEBI:456216"/>
        <dbReference type="EC" id="5.6.2.3"/>
    </reaction>
</comment>
<evidence type="ECO:0000313" key="4">
    <source>
        <dbReference type="Proteomes" id="UP000792457"/>
    </source>
</evidence>
<accession>A0A8K0K7S2</accession>
<dbReference type="GO" id="GO:0006310">
    <property type="term" value="P:DNA recombination"/>
    <property type="evidence" value="ECO:0007669"/>
    <property type="project" value="UniProtKB-KW"/>
</dbReference>
<dbReference type="GO" id="GO:0016787">
    <property type="term" value="F:hydrolase activity"/>
    <property type="evidence" value="ECO:0007669"/>
    <property type="project" value="UniProtKB-KW"/>
</dbReference>
<reference evidence="3" key="2">
    <citation type="submission" date="2017-10" db="EMBL/GenBank/DDBJ databases">
        <title>Ladona fulva Genome sequencing and assembly.</title>
        <authorList>
            <person name="Murali S."/>
            <person name="Richards S."/>
            <person name="Bandaranaike D."/>
            <person name="Bellair M."/>
            <person name="Blankenburg K."/>
            <person name="Chao H."/>
            <person name="Dinh H."/>
            <person name="Doddapaneni H."/>
            <person name="Dugan-Rocha S."/>
            <person name="Elkadiri S."/>
            <person name="Gnanaolivu R."/>
            <person name="Hernandez B."/>
            <person name="Skinner E."/>
            <person name="Javaid M."/>
            <person name="Lee S."/>
            <person name="Li M."/>
            <person name="Ming W."/>
            <person name="Munidasa M."/>
            <person name="Muniz J."/>
            <person name="Nguyen L."/>
            <person name="Hughes D."/>
            <person name="Osuji N."/>
            <person name="Pu L.-L."/>
            <person name="Puazo M."/>
            <person name="Qu C."/>
            <person name="Quiroz J."/>
            <person name="Raj R."/>
            <person name="Weissenberger G."/>
            <person name="Xin Y."/>
            <person name="Zou X."/>
            <person name="Han Y."/>
            <person name="Worley K."/>
            <person name="Muzny D."/>
            <person name="Gibbs R."/>
        </authorList>
    </citation>
    <scope>NUCLEOTIDE SEQUENCE</scope>
    <source>
        <strain evidence="3">Sampled in the wild</strain>
    </source>
</reference>
<dbReference type="EMBL" id="KZ308455">
    <property type="protein sequence ID" value="KAG8229945.1"/>
    <property type="molecule type" value="Genomic_DNA"/>
</dbReference>
<keyword evidence="1" id="KW-0227">DNA damage</keyword>
<comment type="cofactor">
    <cofactor evidence="1">
        <name>Mg(2+)</name>
        <dbReference type="ChEBI" id="CHEBI:18420"/>
    </cofactor>
</comment>
<keyword evidence="1" id="KW-0233">DNA recombination</keyword>
<dbReference type="Pfam" id="PF05970">
    <property type="entry name" value="PIF1"/>
    <property type="match status" value="1"/>
</dbReference>
<name>A0A8K0K7S2_LADFU</name>
<organism evidence="3 4">
    <name type="scientific">Ladona fulva</name>
    <name type="common">Scarce chaser dragonfly</name>
    <name type="synonym">Libellula fulva</name>
    <dbReference type="NCBI Taxonomy" id="123851"/>
    <lineage>
        <taxon>Eukaryota</taxon>
        <taxon>Metazoa</taxon>
        <taxon>Ecdysozoa</taxon>
        <taxon>Arthropoda</taxon>
        <taxon>Hexapoda</taxon>
        <taxon>Insecta</taxon>
        <taxon>Pterygota</taxon>
        <taxon>Palaeoptera</taxon>
        <taxon>Odonata</taxon>
        <taxon>Epiprocta</taxon>
        <taxon>Anisoptera</taxon>
        <taxon>Libelluloidea</taxon>
        <taxon>Libellulidae</taxon>
        <taxon>Ladona</taxon>
    </lineage>
</organism>
<proteinExistence type="inferred from homology"/>
<dbReference type="EC" id="5.6.2.3" evidence="1"/>
<dbReference type="GO" id="GO:0043139">
    <property type="term" value="F:5'-3' DNA helicase activity"/>
    <property type="evidence" value="ECO:0007669"/>
    <property type="project" value="UniProtKB-EC"/>
</dbReference>
<protein>
    <recommendedName>
        <fullName evidence="1">ATP-dependent DNA helicase</fullName>
        <ecNumber evidence="1">5.6.2.3</ecNumber>
    </recommendedName>
</protein>
<gene>
    <name evidence="3" type="ORF">J437_LFUL011089</name>
</gene>
<dbReference type="Proteomes" id="UP000792457">
    <property type="component" value="Unassembled WGS sequence"/>
</dbReference>
<keyword evidence="1" id="KW-0547">Nucleotide-binding</keyword>
<evidence type="ECO:0000313" key="3">
    <source>
        <dbReference type="EMBL" id="KAG8229945.1"/>
    </source>
</evidence>
<feature type="domain" description="DNA helicase Pif1-like DEAD-box helicase" evidence="2">
    <location>
        <begin position="1"/>
        <end position="92"/>
    </location>
</feature>
<keyword evidence="1" id="KW-0234">DNA repair</keyword>
<dbReference type="Gene3D" id="3.40.50.300">
    <property type="entry name" value="P-loop containing nucleotide triphosphate hydrolases"/>
    <property type="match status" value="1"/>
</dbReference>
<dbReference type="AlphaFoldDB" id="A0A8K0K7S2"/>
<keyword evidence="1" id="KW-0067">ATP-binding</keyword>
<dbReference type="InterPro" id="IPR010285">
    <property type="entry name" value="DNA_helicase_pif1-like_DEAD"/>
</dbReference>
<reference evidence="3" key="1">
    <citation type="submission" date="2013-04" db="EMBL/GenBank/DDBJ databases">
        <authorList>
            <person name="Qu J."/>
            <person name="Murali S.C."/>
            <person name="Bandaranaike D."/>
            <person name="Bellair M."/>
            <person name="Blankenburg K."/>
            <person name="Chao H."/>
            <person name="Dinh H."/>
            <person name="Doddapaneni H."/>
            <person name="Downs B."/>
            <person name="Dugan-Rocha S."/>
            <person name="Elkadiri S."/>
            <person name="Gnanaolivu R.D."/>
            <person name="Hernandez B."/>
            <person name="Javaid M."/>
            <person name="Jayaseelan J.C."/>
            <person name="Lee S."/>
            <person name="Li M."/>
            <person name="Ming W."/>
            <person name="Munidasa M."/>
            <person name="Muniz J."/>
            <person name="Nguyen L."/>
            <person name="Ongeri F."/>
            <person name="Osuji N."/>
            <person name="Pu L.-L."/>
            <person name="Puazo M."/>
            <person name="Qu C."/>
            <person name="Quiroz J."/>
            <person name="Raj R."/>
            <person name="Weissenberger G."/>
            <person name="Xin Y."/>
            <person name="Zou X."/>
            <person name="Han Y."/>
            <person name="Richards S."/>
            <person name="Worley K."/>
            <person name="Muzny D."/>
            <person name="Gibbs R."/>
        </authorList>
    </citation>
    <scope>NUCLEOTIDE SEQUENCE</scope>
    <source>
        <strain evidence="3">Sampled in the wild</strain>
    </source>
</reference>
<evidence type="ECO:0000256" key="1">
    <source>
        <dbReference type="RuleBase" id="RU363044"/>
    </source>
</evidence>
<sequence>MQGGRTAHSALKLPLNIAEQTFPVCNCKVVIWNECIMAHKKSFKTLNTTLQDPQGNSELMGGALVIIFGDFRQTLPVIAKSTPADEINAFLKQ</sequence>
<evidence type="ECO:0000259" key="2">
    <source>
        <dbReference type="Pfam" id="PF05970"/>
    </source>
</evidence>
<comment type="caution">
    <text evidence="3">The sequence shown here is derived from an EMBL/GenBank/DDBJ whole genome shotgun (WGS) entry which is preliminary data.</text>
</comment>
<dbReference type="GO" id="GO:0000723">
    <property type="term" value="P:telomere maintenance"/>
    <property type="evidence" value="ECO:0007669"/>
    <property type="project" value="InterPro"/>
</dbReference>
<keyword evidence="1" id="KW-0347">Helicase</keyword>
<dbReference type="GO" id="GO:0006281">
    <property type="term" value="P:DNA repair"/>
    <property type="evidence" value="ECO:0007669"/>
    <property type="project" value="UniProtKB-KW"/>
</dbReference>
<dbReference type="PANTHER" id="PTHR10492">
    <property type="match status" value="1"/>
</dbReference>
<dbReference type="OrthoDB" id="272985at2759"/>
<dbReference type="GO" id="GO:0005524">
    <property type="term" value="F:ATP binding"/>
    <property type="evidence" value="ECO:0007669"/>
    <property type="project" value="UniProtKB-KW"/>
</dbReference>
<keyword evidence="1" id="KW-0378">Hydrolase</keyword>
<keyword evidence="4" id="KW-1185">Reference proteome</keyword>
<comment type="similarity">
    <text evidence="1">Belongs to the helicase family.</text>
</comment>
<dbReference type="PANTHER" id="PTHR10492:SF57">
    <property type="entry name" value="ATP-DEPENDENT DNA HELICASE"/>
    <property type="match status" value="1"/>
</dbReference>
<dbReference type="InterPro" id="IPR027417">
    <property type="entry name" value="P-loop_NTPase"/>
</dbReference>